<dbReference type="PANTHER" id="PTHR10993:SF7">
    <property type="entry name" value="LIPOYLTRANSFERASE 2, MITOCHONDRIAL-RELATED"/>
    <property type="match status" value="1"/>
</dbReference>
<evidence type="ECO:0000313" key="2">
    <source>
        <dbReference type="Ensembl" id="ENSLLEP00000001716.1"/>
    </source>
</evidence>
<feature type="signal peptide" evidence="1">
    <location>
        <begin position="1"/>
        <end position="24"/>
    </location>
</feature>
<dbReference type="Proteomes" id="UP000694569">
    <property type="component" value="Unplaced"/>
</dbReference>
<keyword evidence="3" id="KW-1185">Reference proteome</keyword>
<evidence type="ECO:0000256" key="1">
    <source>
        <dbReference type="SAM" id="SignalP"/>
    </source>
</evidence>
<dbReference type="PANTHER" id="PTHR10993">
    <property type="entry name" value="OCTANOYLTRANSFERASE"/>
    <property type="match status" value="1"/>
</dbReference>
<feature type="chain" id="PRO_5034044315" evidence="1">
    <location>
        <begin position="25"/>
        <end position="244"/>
    </location>
</feature>
<reference evidence="2" key="2">
    <citation type="submission" date="2025-09" db="UniProtKB">
        <authorList>
            <consortium name="Ensembl"/>
        </authorList>
    </citation>
    <scope>IDENTIFICATION</scope>
</reference>
<proteinExistence type="predicted"/>
<dbReference type="SUPFAM" id="SSF55681">
    <property type="entry name" value="Class II aaRS and biotin synthetases"/>
    <property type="match status" value="1"/>
</dbReference>
<reference evidence="2" key="1">
    <citation type="submission" date="2025-08" db="UniProtKB">
        <authorList>
            <consortium name="Ensembl"/>
        </authorList>
    </citation>
    <scope>IDENTIFICATION</scope>
</reference>
<dbReference type="AlphaFoldDB" id="A0A8C5LNT5"/>
<dbReference type="GO" id="GO:0033819">
    <property type="term" value="F:lipoyl(octanoyl) transferase activity"/>
    <property type="evidence" value="ECO:0007669"/>
    <property type="project" value="TreeGrafter"/>
</dbReference>
<dbReference type="Gene3D" id="3.30.930.10">
    <property type="entry name" value="Bira Bifunctional Protein, Domain 2"/>
    <property type="match status" value="1"/>
</dbReference>
<dbReference type="GO" id="GO:0009249">
    <property type="term" value="P:protein lipoylation"/>
    <property type="evidence" value="ECO:0007669"/>
    <property type="project" value="TreeGrafter"/>
</dbReference>
<evidence type="ECO:0000313" key="3">
    <source>
        <dbReference type="Proteomes" id="UP000694569"/>
    </source>
</evidence>
<dbReference type="InterPro" id="IPR045864">
    <property type="entry name" value="aa-tRNA-synth_II/BPL/LPL"/>
</dbReference>
<keyword evidence="1" id="KW-0732">Signal</keyword>
<accession>A0A8C5LNT5</accession>
<dbReference type="Ensembl" id="ENSLLET00000001797.1">
    <property type="protein sequence ID" value="ENSLLEP00000001716.1"/>
    <property type="gene ID" value="ENSLLEG00000001086.1"/>
</dbReference>
<organism evidence="2 3">
    <name type="scientific">Leptobrachium leishanense</name>
    <name type="common">Leishan spiny toad</name>
    <dbReference type="NCBI Taxonomy" id="445787"/>
    <lineage>
        <taxon>Eukaryota</taxon>
        <taxon>Metazoa</taxon>
        <taxon>Chordata</taxon>
        <taxon>Craniata</taxon>
        <taxon>Vertebrata</taxon>
        <taxon>Euteleostomi</taxon>
        <taxon>Amphibia</taxon>
        <taxon>Batrachia</taxon>
        <taxon>Anura</taxon>
        <taxon>Pelobatoidea</taxon>
        <taxon>Megophryidae</taxon>
        <taxon>Leptobrachium</taxon>
    </lineage>
</organism>
<protein>
    <submittedName>
        <fullName evidence="2">Uncharacterized protein</fullName>
    </submittedName>
</protein>
<name>A0A8C5LNT5_9ANUR</name>
<sequence>MWACTHAQPLPLVLWLGALPYTEASRVHQHWLRVARDTFEPWDILLLCEHPAVYTVGIWRGLYLVQEERQLGLRANVHCMDRSGVITFHGPRWYTDGQLVCYPVLHLCRSQRSLGLQAGRDRVWIWDRKICAIGESLGPRNGTQSSSSLCILGGVVGGGISLLAPGSTISWAGPDLNRYRKPALGWLSSQCPRGRRNWQTASTALCQAPTGGLVPSSGPLKGCFPAAWEPSATFLRDPRVHEIL</sequence>